<evidence type="ECO:0000313" key="3">
    <source>
        <dbReference type="Proteomes" id="UP000237631"/>
    </source>
</evidence>
<organism evidence="2 3">
    <name type="scientific">Cercospora berteroae</name>
    <dbReference type="NCBI Taxonomy" id="357750"/>
    <lineage>
        <taxon>Eukaryota</taxon>
        <taxon>Fungi</taxon>
        <taxon>Dikarya</taxon>
        <taxon>Ascomycota</taxon>
        <taxon>Pezizomycotina</taxon>
        <taxon>Dothideomycetes</taxon>
        <taxon>Dothideomycetidae</taxon>
        <taxon>Mycosphaerellales</taxon>
        <taxon>Mycosphaerellaceae</taxon>
        <taxon>Cercospora</taxon>
    </lineage>
</organism>
<reference evidence="3" key="1">
    <citation type="journal article" date="2017" name="bioRxiv">
        <title>Conservation of a gene cluster reveals novel cercosporin biosynthetic mechanisms and extends production to the genus Colletotrichum.</title>
        <authorList>
            <person name="de Jonge R."/>
            <person name="Ebert M.K."/>
            <person name="Huitt-Roehl C.R."/>
            <person name="Pal P."/>
            <person name="Suttle J.C."/>
            <person name="Spanner R.E."/>
            <person name="Neubauer J.D."/>
            <person name="Jurick W.M.II."/>
            <person name="Stott K.A."/>
            <person name="Secor G.A."/>
            <person name="Thomma B.P.H.J."/>
            <person name="Van de Peer Y."/>
            <person name="Townsend C.A."/>
            <person name="Bolton M.D."/>
        </authorList>
    </citation>
    <scope>NUCLEOTIDE SEQUENCE [LARGE SCALE GENOMIC DNA]</scope>
    <source>
        <strain evidence="3">CBS538.71</strain>
    </source>
</reference>
<proteinExistence type="predicted"/>
<name>A0A2S6CKA7_9PEZI</name>
<keyword evidence="1" id="KW-0560">Oxidoreductase</keyword>
<gene>
    <name evidence="2" type="ORF">CBER1_08997</name>
</gene>
<comment type="caution">
    <text evidence="2">The sequence shown here is derived from an EMBL/GenBank/DDBJ whole genome shotgun (WGS) entry which is preliminary data.</text>
</comment>
<dbReference type="PANTHER" id="PTHR35870:SF7">
    <property type="entry name" value="BAEYER-VILLIGER OXIDASE MDPL"/>
    <property type="match status" value="1"/>
</dbReference>
<dbReference type="PANTHER" id="PTHR35870">
    <property type="entry name" value="PROTEIN, PUTATIVE (AFU_ORTHOLOGUE AFUA_5G03330)-RELATED"/>
    <property type="match status" value="1"/>
</dbReference>
<sequence length="444" mass="49328">MTVLATSRLHIEGDFRGYGSLDKSPPGALETLNRLMQNNHDEFDMFWRPDAGHNHTAHSLLSVYALGGSSADLERAYRDDDPHQVPIGAVDRSIVASLKDPRIFIHRMQRLDQYSNYLRFFEEIIEARGWKAVVVEYLFSRSDVAEAMLGQLFEGAYHPLIQLGFGIEFELPGLVAEGLAHCAAHDAANIIPFFQKAEKLAKSGSVAPAPLVELYREVRDTEKIRLAAKMTQGPVRVRDGVMGEAQDDIAAVAAKFQVGPDGLKQAIIETTSCSAYSCGGAQRPGKVAKVDFFFMHMVTSSIFLSILARQEWLETADKIRLVEWKGRLDLVWYAASSAPALDRKWLEQYQPTLSAGMDWRALYRAVTVEPDDGHLAKIVRSLKWAEEEAKGVEASETLPVAGSGWFKLAQMAYDSTAHLPIPAKWIMGAGYDFLWTRVDSLPAA</sequence>
<dbReference type="Proteomes" id="UP000237631">
    <property type="component" value="Unassembled WGS sequence"/>
</dbReference>
<evidence type="ECO:0000256" key="1">
    <source>
        <dbReference type="ARBA" id="ARBA00023002"/>
    </source>
</evidence>
<dbReference type="InterPro" id="IPR025337">
    <property type="entry name" value="Questin_oxidase-like"/>
</dbReference>
<dbReference type="GO" id="GO:0016491">
    <property type="term" value="F:oxidoreductase activity"/>
    <property type="evidence" value="ECO:0007669"/>
    <property type="project" value="UniProtKB-KW"/>
</dbReference>
<dbReference type="STRING" id="357750.A0A2S6CKA7"/>
<accession>A0A2S6CKA7</accession>
<dbReference type="Pfam" id="PF14027">
    <property type="entry name" value="Questin_oxidase"/>
    <property type="match status" value="1"/>
</dbReference>
<dbReference type="OrthoDB" id="10004862at2759"/>
<dbReference type="EMBL" id="PNEN01000304">
    <property type="protein sequence ID" value="PPJ60167.1"/>
    <property type="molecule type" value="Genomic_DNA"/>
</dbReference>
<evidence type="ECO:0000313" key="2">
    <source>
        <dbReference type="EMBL" id="PPJ60167.1"/>
    </source>
</evidence>
<keyword evidence="3" id="KW-1185">Reference proteome</keyword>
<protein>
    <recommendedName>
        <fullName evidence="4">Oxidoreductase AflY</fullName>
    </recommendedName>
</protein>
<dbReference type="AlphaFoldDB" id="A0A2S6CKA7"/>
<evidence type="ECO:0008006" key="4">
    <source>
        <dbReference type="Google" id="ProtNLM"/>
    </source>
</evidence>